<feature type="non-terminal residue" evidence="1">
    <location>
        <position position="1"/>
    </location>
</feature>
<organism evidence="1">
    <name type="scientific">Pectinophora gossypiella</name>
    <name type="common">Cotton pink bollworm</name>
    <name type="synonym">Depressaria gossypiella</name>
    <dbReference type="NCBI Taxonomy" id="13191"/>
    <lineage>
        <taxon>Eukaryota</taxon>
        <taxon>Metazoa</taxon>
        <taxon>Ecdysozoa</taxon>
        <taxon>Arthropoda</taxon>
        <taxon>Hexapoda</taxon>
        <taxon>Insecta</taxon>
        <taxon>Pterygota</taxon>
        <taxon>Neoptera</taxon>
        <taxon>Endopterygota</taxon>
        <taxon>Lepidoptera</taxon>
        <taxon>Glossata</taxon>
        <taxon>Ditrysia</taxon>
        <taxon>Gelechioidea</taxon>
        <taxon>Gelechiidae</taxon>
        <taxon>Apatetrinae</taxon>
        <taxon>Pectinophora</taxon>
    </lineage>
</organism>
<gene>
    <name evidence="1" type="ORF">g.4759</name>
</gene>
<proteinExistence type="predicted"/>
<dbReference type="Gene3D" id="3.15.10.30">
    <property type="entry name" value="Haemolymph juvenile hormone binding protein"/>
    <property type="match status" value="1"/>
</dbReference>
<dbReference type="Pfam" id="PF06585">
    <property type="entry name" value="JHBP"/>
    <property type="match status" value="1"/>
</dbReference>
<evidence type="ECO:0000313" key="1">
    <source>
        <dbReference type="EMBL" id="JAT88554.1"/>
    </source>
</evidence>
<dbReference type="AlphaFoldDB" id="A0A1E1WNH4"/>
<protein>
    <recommendedName>
        <fullName evidence="2">Lipid-binding serum glycoprotein N-terminal domain-containing protein</fullName>
    </recommendedName>
</protein>
<name>A0A1E1WNH4_PECGO</name>
<evidence type="ECO:0008006" key="2">
    <source>
        <dbReference type="Google" id="ProtNLM"/>
    </source>
</evidence>
<reference evidence="1" key="1">
    <citation type="submission" date="2015-09" db="EMBL/GenBank/DDBJ databases">
        <title>De novo assembly of Pectinophora gossypiella (Pink Bollworm) gut transcriptome.</title>
        <authorList>
            <person name="Tassone E.E."/>
        </authorList>
    </citation>
    <scope>NUCLEOTIDE SEQUENCE</scope>
</reference>
<accession>A0A1E1WNH4</accession>
<sequence>IGIASGTLNVTNMEWYGIPHWSLDVQQFSKDSDSNAVLQYTLWWPKFEFLSEYSLETNVALIPGKVAGYLNVTLASTSWTGEVNFTKPGFDLTEGIEELTLSWNADKVHFDFTGLGIFNGAISNTISGLVKAYIDSGAMGNVLGDLLKTRLNTVWFQHNERIDKILEYCRNN</sequence>
<dbReference type="InterPro" id="IPR038606">
    <property type="entry name" value="To_sf"/>
</dbReference>
<dbReference type="InterPro" id="IPR010562">
    <property type="entry name" value="Haemolymph_juvenile_hormone-bd"/>
</dbReference>
<dbReference type="EMBL" id="GDQN01002500">
    <property type="protein sequence ID" value="JAT88554.1"/>
    <property type="molecule type" value="Transcribed_RNA"/>
</dbReference>